<evidence type="ECO:0000313" key="2">
    <source>
        <dbReference type="Proteomes" id="UP000789845"/>
    </source>
</evidence>
<evidence type="ECO:0000313" key="1">
    <source>
        <dbReference type="EMBL" id="CAG9609930.1"/>
    </source>
</evidence>
<protein>
    <submittedName>
        <fullName evidence="1">Uncharacterized protein</fullName>
    </submittedName>
</protein>
<dbReference type="EMBL" id="CAKJTG010000025">
    <property type="protein sequence ID" value="CAG9609930.1"/>
    <property type="molecule type" value="Genomic_DNA"/>
</dbReference>
<dbReference type="AlphaFoldDB" id="A0A9C7LCQ3"/>
<organism evidence="1 2">
    <name type="scientific">Pseudoneobacillus rhizosphaerae</name>
    <dbReference type="NCBI Taxonomy" id="2880968"/>
    <lineage>
        <taxon>Bacteria</taxon>
        <taxon>Bacillati</taxon>
        <taxon>Bacillota</taxon>
        <taxon>Bacilli</taxon>
        <taxon>Bacillales</taxon>
        <taxon>Bacillaceae</taxon>
        <taxon>Pseudoneobacillus</taxon>
    </lineage>
</organism>
<dbReference type="Proteomes" id="UP000789845">
    <property type="component" value="Unassembled WGS sequence"/>
</dbReference>
<keyword evidence="2" id="KW-1185">Reference proteome</keyword>
<reference evidence="1" key="1">
    <citation type="submission" date="2021-10" db="EMBL/GenBank/DDBJ databases">
        <authorList>
            <person name="Criscuolo A."/>
        </authorList>
    </citation>
    <scope>NUCLEOTIDE SEQUENCE</scope>
    <source>
        <strain evidence="1">CIP111885</strain>
    </source>
</reference>
<proteinExistence type="predicted"/>
<sequence>MMRNRRQMVPHPQPTIGQAWTGRHVVLLHCTVDNKFSNLYKSFHAPIEPPRENCAETLSQLLSIGYRIHAITPISSNLIQYFLVLE</sequence>
<comment type="caution">
    <text evidence="1">The sequence shown here is derived from an EMBL/GenBank/DDBJ whole genome shotgun (WGS) entry which is preliminary data.</text>
</comment>
<name>A0A9C7LCQ3_9BACI</name>
<accession>A0A9C7LCQ3</accession>
<gene>
    <name evidence="1" type="ORF">NEOCIP111885_03673</name>
</gene>